<reference evidence="14" key="1">
    <citation type="journal article" date="2016" name="Sci. Rep.">
        <title>Molecular characterization of firefly nuptial gifts: a multi-omics approach sheds light on postcopulatory sexual selection.</title>
        <authorList>
            <person name="Al-Wathiqui N."/>
            <person name="Fallon T.R."/>
            <person name="South A."/>
            <person name="Weng J.K."/>
            <person name="Lewis S.M."/>
        </authorList>
    </citation>
    <scope>NUCLEOTIDE SEQUENCE</scope>
</reference>
<dbReference type="GO" id="GO:0003697">
    <property type="term" value="F:single-stranded DNA binding"/>
    <property type="evidence" value="ECO:0007669"/>
    <property type="project" value="InterPro"/>
</dbReference>
<evidence type="ECO:0000256" key="4">
    <source>
        <dbReference type="ARBA" id="ARBA00022759"/>
    </source>
</evidence>
<evidence type="ECO:0000256" key="11">
    <source>
        <dbReference type="SAM" id="Coils"/>
    </source>
</evidence>
<dbReference type="InterPro" id="IPR006166">
    <property type="entry name" value="ERCC4_domain"/>
</dbReference>
<feature type="coiled-coil region" evidence="11">
    <location>
        <begin position="454"/>
        <end position="481"/>
    </location>
</feature>
<evidence type="ECO:0000256" key="6">
    <source>
        <dbReference type="ARBA" id="ARBA00022801"/>
    </source>
</evidence>
<evidence type="ECO:0000313" key="14">
    <source>
        <dbReference type="EMBL" id="JAV52442.1"/>
    </source>
</evidence>
<dbReference type="AlphaFoldDB" id="A0A1Y1JT47"/>
<evidence type="ECO:0000256" key="10">
    <source>
        <dbReference type="ARBA" id="ARBA00072370"/>
    </source>
</evidence>
<evidence type="ECO:0000256" key="5">
    <source>
        <dbReference type="ARBA" id="ARBA00022763"/>
    </source>
</evidence>
<dbReference type="NCBIfam" id="TIGR00596">
    <property type="entry name" value="rad1"/>
    <property type="match status" value="1"/>
</dbReference>
<sequence length="906" mass="104340">MDCLEEESFENKDLDRMLEFETQIFLDIVHQDGLVVAAKGLSMDTVLINLLKVYSDPGNLVLVLNCSDNEEKHYVEKLKGEHTHRITFETSIKDREEIYLLGGIQFITTRILVVDLLKNRVPVEHITGIIVVRGHTVLESCQEAFALRLYRQKNKTGFVKAFSNSPQSFTVGYGHIERVMRALFVKEVYIWPRFHSTVVQSLRAREPQVIELQIPISDTMAKIQTCILDLMNLTVKELKRVNKTVELQEITVENCLTKQFHKILQSQLDCIWNQLSTKSKQLVADLKTLRHLIITLLYADPVTFYNLVCSYRTMEYAQTCTWILFEPAELMFTYASTLVFSGDKELNPEFCPKWHALSEILKVEIPADMQKEKSNENGTVLILCQDNKTCYQLNHFLTLGPRHYLFTMALKRGVTFKSINNNFKQLKELPEFKNTPKQTQSGREVGNFKFPKKAKVVKESKNEEEAKSSETEEEVDDFKDSYCLTMSQTVCDESDSKTDSDCMFEPFTEFENMNLTQLCEAAKANVNPTILIQTFRKADSTLELQNVLEEIRLSYVIMYHSNITAIRNIEIYEARRNSTVPLKVYFLIHNGTVEEQSYLTSLRREKEAFEYLISTKSTMVIPEDQDGKTDMCLALQREAVTAEINTRQGGASTAPAKQLVIVDMREFRSELPALIHKRGIEIEPLTITVGDYILTPDICVERKSISDLIGSLNSGRLYQQCTQMSRYYKKPMLLIEFDQNKTFSWQQNQFMISTDSDNSEIQKKLLLLTLHFPKLKLVWSASPYASAQLFEELKVDKDQPNVEYATALGNEQDLDLIETKYNVGVYDFVYKLPGITSKNIDQFMRRCTNMDQVIKMTENELQQVLGNAKDARSLYSILHEEHVTKKPSEQGVGKGKAREKFKFTKK</sequence>
<evidence type="ECO:0000259" key="13">
    <source>
        <dbReference type="SMART" id="SM00891"/>
    </source>
</evidence>
<dbReference type="Gene3D" id="1.10.150.20">
    <property type="entry name" value="5' to 3' exonuclease, C-terminal subdomain"/>
    <property type="match status" value="1"/>
</dbReference>
<evidence type="ECO:0000256" key="8">
    <source>
        <dbReference type="ARBA" id="ARBA00023204"/>
    </source>
</evidence>
<keyword evidence="6" id="KW-0378">Hydrolase</keyword>
<dbReference type="GO" id="GO:0000712">
    <property type="term" value="P:resolution of meiotic recombination intermediates"/>
    <property type="evidence" value="ECO:0007669"/>
    <property type="project" value="TreeGrafter"/>
</dbReference>
<protein>
    <recommendedName>
        <fullName evidence="10">DNA repair endonuclease XPF</fullName>
    </recommendedName>
</protein>
<evidence type="ECO:0000256" key="2">
    <source>
        <dbReference type="ARBA" id="ARBA00010015"/>
    </source>
</evidence>
<keyword evidence="9" id="KW-0539">Nucleus</keyword>
<evidence type="ECO:0000256" key="12">
    <source>
        <dbReference type="SAM" id="MobiDB-lite"/>
    </source>
</evidence>
<feature type="region of interest" description="Disordered" evidence="12">
    <location>
        <begin position="885"/>
        <end position="906"/>
    </location>
</feature>
<keyword evidence="11" id="KW-0175">Coiled coil</keyword>
<evidence type="ECO:0000256" key="9">
    <source>
        <dbReference type="ARBA" id="ARBA00023242"/>
    </source>
</evidence>
<dbReference type="GO" id="GO:1901255">
    <property type="term" value="P:nucleotide-excision repair involved in interstrand cross-link repair"/>
    <property type="evidence" value="ECO:0007669"/>
    <property type="project" value="TreeGrafter"/>
</dbReference>
<dbReference type="SMART" id="SM00891">
    <property type="entry name" value="ERCC4"/>
    <property type="match status" value="1"/>
</dbReference>
<feature type="domain" description="ERCC4" evidence="13">
    <location>
        <begin position="659"/>
        <end position="739"/>
    </location>
</feature>
<name>A0A1Y1JT47_PHOPY</name>
<keyword evidence="3" id="KW-0540">Nuclease</keyword>
<dbReference type="GO" id="GO:0000724">
    <property type="term" value="P:double-strand break repair via homologous recombination"/>
    <property type="evidence" value="ECO:0007669"/>
    <property type="project" value="TreeGrafter"/>
</dbReference>
<dbReference type="SUPFAM" id="SSF47781">
    <property type="entry name" value="RuvA domain 2-like"/>
    <property type="match status" value="1"/>
</dbReference>
<dbReference type="GO" id="GO:0003684">
    <property type="term" value="F:damaged DNA binding"/>
    <property type="evidence" value="ECO:0007669"/>
    <property type="project" value="TreeGrafter"/>
</dbReference>
<dbReference type="CDD" id="cd20078">
    <property type="entry name" value="XPF_nuclease_XPF_euk"/>
    <property type="match status" value="1"/>
</dbReference>
<dbReference type="GO" id="GO:0000110">
    <property type="term" value="C:nucleotide-excision repair factor 1 complex"/>
    <property type="evidence" value="ECO:0007669"/>
    <property type="project" value="TreeGrafter"/>
</dbReference>
<dbReference type="InterPro" id="IPR011335">
    <property type="entry name" value="Restrct_endonuc-II-like"/>
</dbReference>
<keyword evidence="8" id="KW-0234">DNA repair</keyword>
<comment type="subcellular location">
    <subcellularLocation>
        <location evidence="1">Nucleus</location>
    </subcellularLocation>
</comment>
<proteinExistence type="inferred from homology"/>
<dbReference type="EMBL" id="GEZM01101618">
    <property type="protein sequence ID" value="JAV52442.1"/>
    <property type="molecule type" value="Transcribed_RNA"/>
</dbReference>
<dbReference type="InterPro" id="IPR010994">
    <property type="entry name" value="RuvA_2-like"/>
</dbReference>
<dbReference type="InterPro" id="IPR006167">
    <property type="entry name" value="XPF"/>
</dbReference>
<evidence type="ECO:0000256" key="7">
    <source>
        <dbReference type="ARBA" id="ARBA00023125"/>
    </source>
</evidence>
<keyword evidence="7" id="KW-0238">DNA-binding</keyword>
<organism evidence="14">
    <name type="scientific">Photinus pyralis</name>
    <name type="common">Common eastern firefly</name>
    <name type="synonym">Lampyris pyralis</name>
    <dbReference type="NCBI Taxonomy" id="7054"/>
    <lineage>
        <taxon>Eukaryota</taxon>
        <taxon>Metazoa</taxon>
        <taxon>Ecdysozoa</taxon>
        <taxon>Arthropoda</taxon>
        <taxon>Hexapoda</taxon>
        <taxon>Insecta</taxon>
        <taxon>Pterygota</taxon>
        <taxon>Neoptera</taxon>
        <taxon>Endopterygota</taxon>
        <taxon>Coleoptera</taxon>
        <taxon>Polyphaga</taxon>
        <taxon>Elateriformia</taxon>
        <taxon>Elateroidea</taxon>
        <taxon>Lampyridae</taxon>
        <taxon>Lampyrinae</taxon>
        <taxon>Photinus</taxon>
    </lineage>
</organism>
<dbReference type="GO" id="GO:0000014">
    <property type="term" value="F:single-stranded DNA endodeoxyribonuclease activity"/>
    <property type="evidence" value="ECO:0007669"/>
    <property type="project" value="TreeGrafter"/>
</dbReference>
<feature type="compositionally biased region" description="Basic and acidic residues" evidence="12">
    <location>
        <begin position="896"/>
        <end position="906"/>
    </location>
</feature>
<comment type="similarity">
    <text evidence="2">Belongs to the XPF family.</text>
</comment>
<dbReference type="PANTHER" id="PTHR10150:SF0">
    <property type="entry name" value="DNA REPAIR ENDONUCLEASE XPF"/>
    <property type="match status" value="1"/>
</dbReference>
<dbReference type="Pfam" id="PF02732">
    <property type="entry name" value="ERCC4"/>
    <property type="match status" value="1"/>
</dbReference>
<evidence type="ECO:0000256" key="3">
    <source>
        <dbReference type="ARBA" id="ARBA00022722"/>
    </source>
</evidence>
<accession>A0A1Y1JT47</accession>
<dbReference type="FunFam" id="3.40.50.10130:FF:000002">
    <property type="entry name" value="DNA repair endonuclease XPF"/>
    <property type="match status" value="1"/>
</dbReference>
<keyword evidence="5" id="KW-0227">DNA damage</keyword>
<dbReference type="PANTHER" id="PTHR10150">
    <property type="entry name" value="DNA REPAIR ENDONUCLEASE XPF"/>
    <property type="match status" value="1"/>
</dbReference>
<keyword evidence="4" id="KW-0255">Endonuclease</keyword>
<dbReference type="InterPro" id="IPR047520">
    <property type="entry name" value="XPF_nuclease"/>
</dbReference>
<dbReference type="SUPFAM" id="SSF52980">
    <property type="entry name" value="Restriction endonuclease-like"/>
    <property type="match status" value="1"/>
</dbReference>
<evidence type="ECO:0000256" key="1">
    <source>
        <dbReference type="ARBA" id="ARBA00004123"/>
    </source>
</evidence>
<dbReference type="Gene3D" id="3.40.50.10130">
    <property type="match status" value="1"/>
</dbReference>